<evidence type="ECO:0000313" key="1">
    <source>
        <dbReference type="EMBL" id="TBT94895.1"/>
    </source>
</evidence>
<dbReference type="SFLD" id="SFLDG01129">
    <property type="entry name" value="C1.5:_HAD__Beta-PGM__Phosphata"/>
    <property type="match status" value="1"/>
</dbReference>
<dbReference type="PANTHER" id="PTHR43434:SF1">
    <property type="entry name" value="PHOSPHOGLYCOLATE PHOSPHATASE"/>
    <property type="match status" value="1"/>
</dbReference>
<dbReference type="Proteomes" id="UP000291933">
    <property type="component" value="Unassembled WGS sequence"/>
</dbReference>
<dbReference type="Gene3D" id="1.10.150.240">
    <property type="entry name" value="Putative phosphatase, domain 2"/>
    <property type="match status" value="1"/>
</dbReference>
<proteinExistence type="predicted"/>
<protein>
    <submittedName>
        <fullName evidence="1">HAD family hydrolase</fullName>
    </submittedName>
</protein>
<dbReference type="InterPro" id="IPR041492">
    <property type="entry name" value="HAD_2"/>
</dbReference>
<dbReference type="PANTHER" id="PTHR43434">
    <property type="entry name" value="PHOSPHOGLYCOLATE PHOSPHATASE"/>
    <property type="match status" value="1"/>
</dbReference>
<dbReference type="AlphaFoldDB" id="A0A4Q9KL16"/>
<dbReference type="OrthoDB" id="9797743at2"/>
<evidence type="ECO:0000313" key="2">
    <source>
        <dbReference type="Proteomes" id="UP000291933"/>
    </source>
</evidence>
<keyword evidence="2" id="KW-1185">Reference proteome</keyword>
<sequence length="219" mass="23869">MNRTRWPVMLFDLDGTVANTIPLILASYARATMSVLGTPVSEAESRLWIGETLAHTFNTRFPEHSEKLVAAYLSWNVANMDQLVQRYENLEELIIYLKREGVVLGVVTSKRRSSAEQTLAAVGLTALLPLVGCMEDTAQHKPSPDPLLRAVELLGRRPDECVYVGDTPFDLQAAKAACMAAIGVTWGAGSREELDAEGGTAIVGTIDELRRELLSPTAS</sequence>
<dbReference type="GO" id="GO:0008967">
    <property type="term" value="F:phosphoglycolate phosphatase activity"/>
    <property type="evidence" value="ECO:0007669"/>
    <property type="project" value="TreeGrafter"/>
</dbReference>
<name>A0A4Q9KL16_PROTD</name>
<dbReference type="EMBL" id="SDMR01000008">
    <property type="protein sequence ID" value="TBT94895.1"/>
    <property type="molecule type" value="Genomic_DNA"/>
</dbReference>
<dbReference type="RefSeq" id="WP_131171984.1">
    <property type="nucleotide sequence ID" value="NZ_FXTL01000007.1"/>
</dbReference>
<dbReference type="GO" id="GO:0006281">
    <property type="term" value="P:DNA repair"/>
    <property type="evidence" value="ECO:0007669"/>
    <property type="project" value="TreeGrafter"/>
</dbReference>
<dbReference type="InterPro" id="IPR023198">
    <property type="entry name" value="PGP-like_dom2"/>
</dbReference>
<dbReference type="InterPro" id="IPR036412">
    <property type="entry name" value="HAD-like_sf"/>
</dbReference>
<accession>A0A4Q9KL16</accession>
<dbReference type="Pfam" id="PF13419">
    <property type="entry name" value="HAD_2"/>
    <property type="match status" value="1"/>
</dbReference>
<comment type="caution">
    <text evidence="1">The sequence shown here is derived from an EMBL/GenBank/DDBJ whole genome shotgun (WGS) entry which is preliminary data.</text>
</comment>
<dbReference type="Gene3D" id="3.40.50.1000">
    <property type="entry name" value="HAD superfamily/HAD-like"/>
    <property type="match status" value="1"/>
</dbReference>
<dbReference type="NCBIfam" id="TIGR01549">
    <property type="entry name" value="HAD-SF-IA-v1"/>
    <property type="match status" value="1"/>
</dbReference>
<organism evidence="1 2">
    <name type="scientific">Propioniciclava tarda</name>
    <dbReference type="NCBI Taxonomy" id="433330"/>
    <lineage>
        <taxon>Bacteria</taxon>
        <taxon>Bacillati</taxon>
        <taxon>Actinomycetota</taxon>
        <taxon>Actinomycetes</taxon>
        <taxon>Propionibacteriales</taxon>
        <taxon>Propionibacteriaceae</taxon>
        <taxon>Propioniciclava</taxon>
    </lineage>
</organism>
<dbReference type="InterPro" id="IPR006439">
    <property type="entry name" value="HAD-SF_hydro_IA"/>
</dbReference>
<dbReference type="InterPro" id="IPR023214">
    <property type="entry name" value="HAD_sf"/>
</dbReference>
<dbReference type="SFLD" id="SFLDS00003">
    <property type="entry name" value="Haloacid_Dehalogenase"/>
    <property type="match status" value="1"/>
</dbReference>
<gene>
    <name evidence="1" type="ORF">ET996_07710</name>
</gene>
<dbReference type="SUPFAM" id="SSF56784">
    <property type="entry name" value="HAD-like"/>
    <property type="match status" value="1"/>
</dbReference>
<reference evidence="1 2" key="1">
    <citation type="submission" date="2019-01" db="EMBL/GenBank/DDBJ databases">
        <title>Lactibacter flavus gen. nov., sp. nov., a novel bacterium of the family Propionibacteriaceae isolated from raw milk and dairy products.</title>
        <authorList>
            <person name="Huptas C."/>
            <person name="Wenning M."/>
            <person name="Breitenwieser F."/>
            <person name="Doll E."/>
            <person name="Von Neubeck M."/>
            <person name="Busse H.-J."/>
            <person name="Scherer S."/>
        </authorList>
    </citation>
    <scope>NUCLEOTIDE SEQUENCE [LARGE SCALE GENOMIC DNA]</scope>
    <source>
        <strain evidence="2">DSM 22130 / JCM 15804 / WR061</strain>
    </source>
</reference>
<dbReference type="InterPro" id="IPR050155">
    <property type="entry name" value="HAD-like_hydrolase_sf"/>
</dbReference>
<keyword evidence="1" id="KW-0378">Hydrolase</keyword>